<keyword evidence="1 3" id="KW-0853">WD repeat</keyword>
<dbReference type="InterPro" id="IPR015943">
    <property type="entry name" value="WD40/YVTN_repeat-like_dom_sf"/>
</dbReference>
<feature type="compositionally biased region" description="Acidic residues" evidence="4">
    <location>
        <begin position="778"/>
        <end position="792"/>
    </location>
</feature>
<feature type="compositionally biased region" description="Low complexity" evidence="4">
    <location>
        <begin position="676"/>
        <end position="688"/>
    </location>
</feature>
<feature type="region of interest" description="Disordered" evidence="4">
    <location>
        <begin position="630"/>
        <end position="812"/>
    </location>
</feature>
<feature type="compositionally biased region" description="Low complexity" evidence="4">
    <location>
        <begin position="632"/>
        <end position="643"/>
    </location>
</feature>
<dbReference type="InterPro" id="IPR011990">
    <property type="entry name" value="TPR-like_helical_dom_sf"/>
</dbReference>
<protein>
    <recommendedName>
        <fullName evidence="7">WD and tetratricopeptide repeats protein 1</fullName>
    </recommendedName>
</protein>
<dbReference type="InterPro" id="IPR001680">
    <property type="entry name" value="WD40_rpt"/>
</dbReference>
<comment type="caution">
    <text evidence="5">The sequence shown here is derived from an EMBL/GenBank/DDBJ whole genome shotgun (WGS) entry which is preliminary data.</text>
</comment>
<dbReference type="Proteomes" id="UP000612055">
    <property type="component" value="Unassembled WGS sequence"/>
</dbReference>
<feature type="region of interest" description="Disordered" evidence="4">
    <location>
        <begin position="125"/>
        <end position="150"/>
    </location>
</feature>
<dbReference type="InterPro" id="IPR045151">
    <property type="entry name" value="DCAF8"/>
</dbReference>
<accession>A0A835Y898</accession>
<evidence type="ECO:0000256" key="3">
    <source>
        <dbReference type="PROSITE-ProRule" id="PRU00221"/>
    </source>
</evidence>
<feature type="region of interest" description="Disordered" evidence="4">
    <location>
        <begin position="357"/>
        <end position="400"/>
    </location>
</feature>
<dbReference type="Gene3D" id="1.25.40.10">
    <property type="entry name" value="Tetratricopeptide repeat domain"/>
    <property type="match status" value="1"/>
</dbReference>
<reference evidence="5" key="1">
    <citation type="journal article" date="2020" name="bioRxiv">
        <title>Comparative genomics of Chlamydomonas.</title>
        <authorList>
            <person name="Craig R.J."/>
            <person name="Hasan A.R."/>
            <person name="Ness R.W."/>
            <person name="Keightley P.D."/>
        </authorList>
    </citation>
    <scope>NUCLEOTIDE SEQUENCE</scope>
    <source>
        <strain evidence="5">CCAP 11/70</strain>
    </source>
</reference>
<dbReference type="Gene3D" id="2.130.10.10">
    <property type="entry name" value="YVTN repeat-like/Quinoprotein amine dehydrogenase"/>
    <property type="match status" value="3"/>
</dbReference>
<evidence type="ECO:0000313" key="5">
    <source>
        <dbReference type="EMBL" id="KAG2497866.1"/>
    </source>
</evidence>
<evidence type="ECO:0000256" key="2">
    <source>
        <dbReference type="ARBA" id="ARBA00022737"/>
    </source>
</evidence>
<dbReference type="GO" id="GO:0045717">
    <property type="term" value="P:negative regulation of fatty acid biosynthetic process"/>
    <property type="evidence" value="ECO:0007669"/>
    <property type="project" value="TreeGrafter"/>
</dbReference>
<evidence type="ECO:0000256" key="1">
    <source>
        <dbReference type="ARBA" id="ARBA00022574"/>
    </source>
</evidence>
<organism evidence="5 6">
    <name type="scientific">Edaphochlamys debaryana</name>
    <dbReference type="NCBI Taxonomy" id="47281"/>
    <lineage>
        <taxon>Eukaryota</taxon>
        <taxon>Viridiplantae</taxon>
        <taxon>Chlorophyta</taxon>
        <taxon>core chlorophytes</taxon>
        <taxon>Chlorophyceae</taxon>
        <taxon>CS clade</taxon>
        <taxon>Chlamydomonadales</taxon>
        <taxon>Chlamydomonadales incertae sedis</taxon>
        <taxon>Edaphochlamys</taxon>
    </lineage>
</organism>
<feature type="compositionally biased region" description="Gly residues" evidence="4">
    <location>
        <begin position="366"/>
        <end position="386"/>
    </location>
</feature>
<feature type="compositionally biased region" description="Low complexity" evidence="4">
    <location>
        <begin position="140"/>
        <end position="150"/>
    </location>
</feature>
<feature type="repeat" description="WD" evidence="3">
    <location>
        <begin position="46"/>
        <end position="77"/>
    </location>
</feature>
<dbReference type="GO" id="GO:0080008">
    <property type="term" value="C:Cul4-RING E3 ubiquitin ligase complex"/>
    <property type="evidence" value="ECO:0007669"/>
    <property type="project" value="TreeGrafter"/>
</dbReference>
<feature type="compositionally biased region" description="Low complexity" evidence="4">
    <location>
        <begin position="743"/>
        <end position="759"/>
    </location>
</feature>
<keyword evidence="2" id="KW-0677">Repeat</keyword>
<dbReference type="PANTHER" id="PTHR15574:SF40">
    <property type="entry name" value="WD AND TETRATRICOPEPTIDE REPEATS PROTEIN 1"/>
    <property type="match status" value="1"/>
</dbReference>
<feature type="region of interest" description="Disordered" evidence="4">
    <location>
        <begin position="838"/>
        <end position="860"/>
    </location>
</feature>
<feature type="compositionally biased region" description="Basic and acidic residues" evidence="4">
    <location>
        <begin position="514"/>
        <end position="529"/>
    </location>
</feature>
<dbReference type="InterPro" id="IPR036322">
    <property type="entry name" value="WD40_repeat_dom_sf"/>
</dbReference>
<feature type="region of interest" description="Disordered" evidence="4">
    <location>
        <begin position="1011"/>
        <end position="1045"/>
    </location>
</feature>
<dbReference type="SMART" id="SM00320">
    <property type="entry name" value="WD40"/>
    <property type="match status" value="6"/>
</dbReference>
<evidence type="ECO:0008006" key="7">
    <source>
        <dbReference type="Google" id="ProtNLM"/>
    </source>
</evidence>
<evidence type="ECO:0000313" key="6">
    <source>
        <dbReference type="Proteomes" id="UP000612055"/>
    </source>
</evidence>
<gene>
    <name evidence="5" type="ORF">HYH03_004132</name>
</gene>
<dbReference type="EMBL" id="JAEHOE010000012">
    <property type="protein sequence ID" value="KAG2497866.1"/>
    <property type="molecule type" value="Genomic_DNA"/>
</dbReference>
<feature type="compositionally biased region" description="Low complexity" evidence="4">
    <location>
        <begin position="838"/>
        <end position="857"/>
    </location>
</feature>
<dbReference type="SUPFAM" id="SSF50978">
    <property type="entry name" value="WD40 repeat-like"/>
    <property type="match status" value="1"/>
</dbReference>
<sequence length="1045" mass="108127">MSTQNTATLLAGVAVSSLSGKDSLRYSRGLHFPQHYAAKLRVEHTLQGHNGCVNRMSWNADGSLLVSGSDDRRAIIWHYPDVDRTPLALSTEHRANIFGAQFLPCTGDRRVVTGAMDDTVQLHDLESSPATGGPGRGGARARQQAQPGMRRQVGVGNVQLVMPRTKVYLSHKDRVKDIETEPLNPHNFWSGGEDGVVRQYDTRAPNQQEWASPTVLVQVRDGHRTVQVKSLDINKAHPHLLAVAGSDPYIRLYDRRRLGPGSWKRRGSTPAVLALAPPHLPLPTQARHGRAHATYVSFSNKGDKLVTTYHGDHAYAFDITSAGGLAAAFAAPTGPGPGLAVTAGAWAGPGPVHRAVAAAAEAEARGSGGGGGSEGGTGSPRSGGGSPLPPRAEEAKARGNSAMFERRWPAAVAAFGEALHWAPGAPLLYALRAEALLGRGWVGDAALALRDCDTAVGLDAGFSRAYLRRIQALQALQQFQCALTAADEYRRRFPGRAAEDVAALAAQLRGSVEERRRTYEARRQQQERRRAQRAQEALARAPRRQAGLHQHRSPGPAVGSGGASTGGSSAPTAAATPPAPITPVQPAVTAAATAPNSGPAAAVTAGVATAAATTTVEAAEAAAVHDSPMTEAAGADADAASPSDSEDFVGPPPPPPTDPYPGDLAAAGSSGGGGAAAAATAVPGPTTPLRTRLAAVAGGLEGVWEGSEEGTADEDTAITDRATTVGAGSTDAATADSEEGEPSRGAAAGPSARPGAAPETSGPRPAGDGGSEGLAAEAEAEEEEEDDDEDEAGAARSESGGDSDLESLPGEADPDEELFLQYYARAMELVEGCAGGSAAARASSAPPGSAPRGAWAGSEGGRRMTQRYVGQCNVQTDIKEACFVGAGDAVVAAGSDCGRVFLYDAASGAVLRALTADEDVANCVQCHPTLPVLATSGIENVVRLWAPSEPLPSAAALPELQEELAAVVARNQERMREAPSMLRASALQQALQENPQLWHLLMSQLYRRGMMPGGRGRPGEEAGAAGEEDEDEGEDERPEVSCRMA</sequence>
<feature type="compositionally biased region" description="Acidic residues" evidence="4">
    <location>
        <begin position="1026"/>
        <end position="1037"/>
    </location>
</feature>
<dbReference type="Pfam" id="PF00400">
    <property type="entry name" value="WD40"/>
    <property type="match status" value="1"/>
</dbReference>
<dbReference type="AlphaFoldDB" id="A0A835Y898"/>
<name>A0A835Y898_9CHLO</name>
<feature type="compositionally biased region" description="Low complexity" evidence="4">
    <location>
        <begin position="566"/>
        <end position="576"/>
    </location>
</feature>
<keyword evidence="6" id="KW-1185">Reference proteome</keyword>
<dbReference type="PANTHER" id="PTHR15574">
    <property type="entry name" value="WD REPEAT DOMAIN-CONTAINING FAMILY"/>
    <property type="match status" value="1"/>
</dbReference>
<dbReference type="OrthoDB" id="4869960at2759"/>
<evidence type="ECO:0000256" key="4">
    <source>
        <dbReference type="SAM" id="MobiDB-lite"/>
    </source>
</evidence>
<feature type="region of interest" description="Disordered" evidence="4">
    <location>
        <begin position="514"/>
        <end position="581"/>
    </location>
</feature>
<dbReference type="GO" id="GO:0005737">
    <property type="term" value="C:cytoplasm"/>
    <property type="evidence" value="ECO:0007669"/>
    <property type="project" value="TreeGrafter"/>
</dbReference>
<feature type="compositionally biased region" description="Pro residues" evidence="4">
    <location>
        <begin position="650"/>
        <end position="659"/>
    </location>
</feature>
<feature type="compositionally biased region" description="Acidic residues" evidence="4">
    <location>
        <begin position="706"/>
        <end position="717"/>
    </location>
</feature>
<dbReference type="PROSITE" id="PS50082">
    <property type="entry name" value="WD_REPEATS_2"/>
    <property type="match status" value="1"/>
</dbReference>
<proteinExistence type="predicted"/>
<dbReference type="SUPFAM" id="SSF48452">
    <property type="entry name" value="TPR-like"/>
    <property type="match status" value="1"/>
</dbReference>
<dbReference type="PROSITE" id="PS50294">
    <property type="entry name" value="WD_REPEATS_REGION"/>
    <property type="match status" value="1"/>
</dbReference>